<keyword evidence="2 4" id="KW-0863">Zinc-finger</keyword>
<dbReference type="OrthoDB" id="432970at2759"/>
<protein>
    <recommendedName>
        <fullName evidence="5">MYND-type domain-containing protein</fullName>
    </recommendedName>
</protein>
<reference evidence="6" key="1">
    <citation type="submission" date="2020-06" db="EMBL/GenBank/DDBJ databases">
        <authorList>
            <consortium name="Plant Systems Biology data submission"/>
        </authorList>
    </citation>
    <scope>NUCLEOTIDE SEQUENCE</scope>
    <source>
        <strain evidence="6">D6</strain>
    </source>
</reference>
<dbReference type="GO" id="GO:0008270">
    <property type="term" value="F:zinc ion binding"/>
    <property type="evidence" value="ECO:0007669"/>
    <property type="project" value="UniProtKB-KW"/>
</dbReference>
<evidence type="ECO:0000256" key="2">
    <source>
        <dbReference type="ARBA" id="ARBA00022771"/>
    </source>
</evidence>
<evidence type="ECO:0000256" key="1">
    <source>
        <dbReference type="ARBA" id="ARBA00022723"/>
    </source>
</evidence>
<comment type="caution">
    <text evidence="6">The sequence shown here is derived from an EMBL/GenBank/DDBJ whole genome shotgun (WGS) entry which is preliminary data.</text>
</comment>
<evidence type="ECO:0000259" key="5">
    <source>
        <dbReference type="PROSITE" id="PS50865"/>
    </source>
</evidence>
<dbReference type="Pfam" id="PF01753">
    <property type="entry name" value="zf-MYND"/>
    <property type="match status" value="1"/>
</dbReference>
<keyword evidence="3" id="KW-0862">Zinc</keyword>
<dbReference type="PROSITE" id="PS50865">
    <property type="entry name" value="ZF_MYND_2"/>
    <property type="match status" value="1"/>
</dbReference>
<dbReference type="InterPro" id="IPR002893">
    <property type="entry name" value="Znf_MYND"/>
</dbReference>
<keyword evidence="1" id="KW-0479">Metal-binding</keyword>
<sequence length="457" mass="50797">MSTKKKAKKQGKMGRFKASNLHKVLPEETIKGIKEGNVDLITKTAQDLAVNRVLCRFGSYDDTAEEAPHIMFRSIATGLAKMAFGAPGSEKDQDHRVSIAIVKLAKSLWSAFADCILASPSGEMVHASQWIALVKACQGEHDSLLASWSHEIFQITGHGPVDNSCAYQTTFDHFKSVVEEFGLPHVQNVCEDFENEFKHATLACAGVAAGLGNFRETCWECDKYFEGVQKCTGCKAARYCSSECQKKSWKGGHKTKCKILEKQYQALQSNEKVISKAVKAGSIALSSTIQPNPHMDSMVLGRLFNFLAQLGRKDVMNLSTDGSYMTKAYEAIQDIQNGGRHFALVDSNTKKTSNTEAVQDIRDDEVDYILTAIFAMAVVSRCESQGVNLPDPDGPDGLRAAFEARLGDGKLMTTERFLEIYKNYVDTELAFHEISDLCNWDFRDYKLFAVLRDEHHK</sequence>
<proteinExistence type="predicted"/>
<evidence type="ECO:0000256" key="3">
    <source>
        <dbReference type="ARBA" id="ARBA00022833"/>
    </source>
</evidence>
<dbReference type="AlphaFoldDB" id="A0A9N8DYN5"/>
<dbReference type="PROSITE" id="PS01360">
    <property type="entry name" value="ZF_MYND_1"/>
    <property type="match status" value="1"/>
</dbReference>
<keyword evidence="7" id="KW-1185">Reference proteome</keyword>
<evidence type="ECO:0000256" key="4">
    <source>
        <dbReference type="PROSITE-ProRule" id="PRU00134"/>
    </source>
</evidence>
<name>A0A9N8DYN5_9STRA</name>
<dbReference type="Proteomes" id="UP001153069">
    <property type="component" value="Unassembled WGS sequence"/>
</dbReference>
<organism evidence="6 7">
    <name type="scientific">Seminavis robusta</name>
    <dbReference type="NCBI Taxonomy" id="568900"/>
    <lineage>
        <taxon>Eukaryota</taxon>
        <taxon>Sar</taxon>
        <taxon>Stramenopiles</taxon>
        <taxon>Ochrophyta</taxon>
        <taxon>Bacillariophyta</taxon>
        <taxon>Bacillariophyceae</taxon>
        <taxon>Bacillariophycidae</taxon>
        <taxon>Naviculales</taxon>
        <taxon>Naviculaceae</taxon>
        <taxon>Seminavis</taxon>
    </lineage>
</organism>
<dbReference type="EMBL" id="CAICTM010000372">
    <property type="protein sequence ID" value="CAB9509060.1"/>
    <property type="molecule type" value="Genomic_DNA"/>
</dbReference>
<accession>A0A9N8DYN5</accession>
<evidence type="ECO:0000313" key="7">
    <source>
        <dbReference type="Proteomes" id="UP001153069"/>
    </source>
</evidence>
<feature type="domain" description="MYND-type" evidence="5">
    <location>
        <begin position="218"/>
        <end position="257"/>
    </location>
</feature>
<dbReference type="SUPFAM" id="SSF144232">
    <property type="entry name" value="HIT/MYND zinc finger-like"/>
    <property type="match status" value="1"/>
</dbReference>
<gene>
    <name evidence="6" type="ORF">SEMRO_373_G129050.3</name>
</gene>
<dbReference type="Gene3D" id="6.10.140.2220">
    <property type="match status" value="1"/>
</dbReference>
<evidence type="ECO:0000313" key="6">
    <source>
        <dbReference type="EMBL" id="CAB9509060.1"/>
    </source>
</evidence>